<comment type="caution">
    <text evidence="2">The sequence shown here is derived from an EMBL/GenBank/DDBJ whole genome shotgun (WGS) entry which is preliminary data.</text>
</comment>
<feature type="compositionally biased region" description="Low complexity" evidence="1">
    <location>
        <begin position="14"/>
        <end position="24"/>
    </location>
</feature>
<feature type="region of interest" description="Disordered" evidence="1">
    <location>
        <begin position="118"/>
        <end position="177"/>
    </location>
</feature>
<accession>A0AAE0JXW7</accession>
<proteinExistence type="predicted"/>
<evidence type="ECO:0000313" key="3">
    <source>
        <dbReference type="Proteomes" id="UP001285441"/>
    </source>
</evidence>
<sequence length="217" mass="23483">MTLLSPRGSHSHSLDSPSISSRQPSIPPPSLPSPSSSYLDQPPIIIQEQARLEYRVTSRYAGLRHSLQLSRAVGALSDTTSKSWLPTGEGRGLRSSKIHRVPVSTSVFRSGRCDTTRQRQAGGRFSGWEDRVGHGETDRAAGCRPFHRQGRPSGWAATDGLTQSKLNPRSTGISDAASTSCSLGAWGPRAYELPASHGVHWSELTMPSRVDCNLSIL</sequence>
<name>A0AAE0JXW7_9PEZI</name>
<protein>
    <submittedName>
        <fullName evidence="2">Uncharacterized protein</fullName>
    </submittedName>
</protein>
<feature type="compositionally biased region" description="Basic and acidic residues" evidence="1">
    <location>
        <begin position="127"/>
        <end position="141"/>
    </location>
</feature>
<dbReference type="Proteomes" id="UP001285441">
    <property type="component" value="Unassembled WGS sequence"/>
</dbReference>
<organism evidence="2 3">
    <name type="scientific">Podospora didyma</name>
    <dbReference type="NCBI Taxonomy" id="330526"/>
    <lineage>
        <taxon>Eukaryota</taxon>
        <taxon>Fungi</taxon>
        <taxon>Dikarya</taxon>
        <taxon>Ascomycota</taxon>
        <taxon>Pezizomycotina</taxon>
        <taxon>Sordariomycetes</taxon>
        <taxon>Sordariomycetidae</taxon>
        <taxon>Sordariales</taxon>
        <taxon>Podosporaceae</taxon>
        <taxon>Podospora</taxon>
    </lineage>
</organism>
<keyword evidence="3" id="KW-1185">Reference proteome</keyword>
<gene>
    <name evidence="2" type="ORF">B0H63DRAFT_490295</name>
</gene>
<evidence type="ECO:0000313" key="2">
    <source>
        <dbReference type="EMBL" id="KAK3366399.1"/>
    </source>
</evidence>
<dbReference type="EMBL" id="JAULSW010000012">
    <property type="protein sequence ID" value="KAK3366399.1"/>
    <property type="molecule type" value="Genomic_DNA"/>
</dbReference>
<dbReference type="AlphaFoldDB" id="A0AAE0JXW7"/>
<reference evidence="2" key="2">
    <citation type="submission" date="2023-06" db="EMBL/GenBank/DDBJ databases">
        <authorList>
            <consortium name="Lawrence Berkeley National Laboratory"/>
            <person name="Haridas S."/>
            <person name="Hensen N."/>
            <person name="Bonometti L."/>
            <person name="Westerberg I."/>
            <person name="Brannstrom I.O."/>
            <person name="Guillou S."/>
            <person name="Cros-Aarteil S."/>
            <person name="Calhoun S."/>
            <person name="Kuo A."/>
            <person name="Mondo S."/>
            <person name="Pangilinan J."/>
            <person name="Riley R."/>
            <person name="LaButti K."/>
            <person name="Andreopoulos B."/>
            <person name="Lipzen A."/>
            <person name="Chen C."/>
            <person name="Yanf M."/>
            <person name="Daum C."/>
            <person name="Ng V."/>
            <person name="Clum A."/>
            <person name="Steindorff A."/>
            <person name="Ohm R."/>
            <person name="Martin F."/>
            <person name="Silar P."/>
            <person name="Natvig D."/>
            <person name="Lalanne C."/>
            <person name="Gautier V."/>
            <person name="Ament-velasquez S.L."/>
            <person name="Kruys A."/>
            <person name="Hutchinson M.I."/>
            <person name="Powell A.J."/>
            <person name="Barry K."/>
            <person name="Miller A.N."/>
            <person name="Grigoriev I.V."/>
            <person name="Debuchy R."/>
            <person name="Gladieux P."/>
            <person name="Thoren M.H."/>
            <person name="Johannesson H."/>
        </authorList>
    </citation>
    <scope>NUCLEOTIDE SEQUENCE</scope>
    <source>
        <strain evidence="2">CBS 232.78</strain>
    </source>
</reference>
<reference evidence="2" key="1">
    <citation type="journal article" date="2023" name="Mol. Phylogenet. Evol.">
        <title>Genome-scale phylogeny and comparative genomics of the fungal order Sordariales.</title>
        <authorList>
            <person name="Hensen N."/>
            <person name="Bonometti L."/>
            <person name="Westerberg I."/>
            <person name="Brannstrom I.O."/>
            <person name="Guillou S."/>
            <person name="Cros-Aarteil S."/>
            <person name="Calhoun S."/>
            <person name="Haridas S."/>
            <person name="Kuo A."/>
            <person name="Mondo S."/>
            <person name="Pangilinan J."/>
            <person name="Riley R."/>
            <person name="LaButti K."/>
            <person name="Andreopoulos B."/>
            <person name="Lipzen A."/>
            <person name="Chen C."/>
            <person name="Yan M."/>
            <person name="Daum C."/>
            <person name="Ng V."/>
            <person name="Clum A."/>
            <person name="Steindorff A."/>
            <person name="Ohm R.A."/>
            <person name="Martin F."/>
            <person name="Silar P."/>
            <person name="Natvig D.O."/>
            <person name="Lalanne C."/>
            <person name="Gautier V."/>
            <person name="Ament-Velasquez S.L."/>
            <person name="Kruys A."/>
            <person name="Hutchinson M.I."/>
            <person name="Powell A.J."/>
            <person name="Barry K."/>
            <person name="Miller A.N."/>
            <person name="Grigoriev I.V."/>
            <person name="Debuchy R."/>
            <person name="Gladieux P."/>
            <person name="Hiltunen Thoren M."/>
            <person name="Johannesson H."/>
        </authorList>
    </citation>
    <scope>NUCLEOTIDE SEQUENCE</scope>
    <source>
        <strain evidence="2">CBS 232.78</strain>
    </source>
</reference>
<evidence type="ECO:0000256" key="1">
    <source>
        <dbReference type="SAM" id="MobiDB-lite"/>
    </source>
</evidence>
<feature type="compositionally biased region" description="Polar residues" evidence="1">
    <location>
        <begin position="160"/>
        <end position="177"/>
    </location>
</feature>
<feature type="region of interest" description="Disordered" evidence="1">
    <location>
        <begin position="1"/>
        <end position="40"/>
    </location>
</feature>